<reference evidence="2 3" key="1">
    <citation type="submission" date="2024-01" db="EMBL/GenBank/DDBJ databases">
        <title>A draft genome for a cacao thread blight-causing isolate of Paramarasmius palmivorus.</title>
        <authorList>
            <person name="Baruah I.K."/>
            <person name="Bukari Y."/>
            <person name="Amoako-Attah I."/>
            <person name="Meinhardt L.W."/>
            <person name="Bailey B.A."/>
            <person name="Cohen S.P."/>
        </authorList>
    </citation>
    <scope>NUCLEOTIDE SEQUENCE [LARGE SCALE GENOMIC DNA]</scope>
    <source>
        <strain evidence="2 3">GH-12</strain>
    </source>
</reference>
<dbReference type="PROSITE" id="PS51257">
    <property type="entry name" value="PROKAR_LIPOPROTEIN"/>
    <property type="match status" value="1"/>
</dbReference>
<evidence type="ECO:0000313" key="3">
    <source>
        <dbReference type="Proteomes" id="UP001383192"/>
    </source>
</evidence>
<keyword evidence="3" id="KW-1185">Reference proteome</keyword>
<feature type="region of interest" description="Disordered" evidence="1">
    <location>
        <begin position="91"/>
        <end position="154"/>
    </location>
</feature>
<name>A0AAW0E9N5_9AGAR</name>
<evidence type="ECO:0000313" key="2">
    <source>
        <dbReference type="EMBL" id="KAK7061080.1"/>
    </source>
</evidence>
<organism evidence="2 3">
    <name type="scientific">Paramarasmius palmivorus</name>
    <dbReference type="NCBI Taxonomy" id="297713"/>
    <lineage>
        <taxon>Eukaryota</taxon>
        <taxon>Fungi</taxon>
        <taxon>Dikarya</taxon>
        <taxon>Basidiomycota</taxon>
        <taxon>Agaricomycotina</taxon>
        <taxon>Agaricomycetes</taxon>
        <taxon>Agaricomycetidae</taxon>
        <taxon>Agaricales</taxon>
        <taxon>Marasmiineae</taxon>
        <taxon>Marasmiaceae</taxon>
        <taxon>Paramarasmius</taxon>
    </lineage>
</organism>
<comment type="caution">
    <text evidence="2">The sequence shown here is derived from an EMBL/GenBank/DDBJ whole genome shotgun (WGS) entry which is preliminary data.</text>
</comment>
<evidence type="ECO:0000256" key="1">
    <source>
        <dbReference type="SAM" id="MobiDB-lite"/>
    </source>
</evidence>
<sequence length="169" mass="18692">MVHSRSRSGSISSQSSTSSCSSSSEDVPIRDPIRSTPPRKPLNLDAIEKYHQWNVPYSQMPRGPDHGQWSRPAPSVLQTVTDIQTEIEAANAARQTQKQAKSRAKPYHVTSPKSIKKRDGKKNGSPQKKKKGEAQGIDSQAKQDHPKDKVDGPAIKHFTKSCYTLCISM</sequence>
<feature type="compositionally biased region" description="Basic and acidic residues" evidence="1">
    <location>
        <begin position="141"/>
        <end position="151"/>
    </location>
</feature>
<dbReference type="Proteomes" id="UP001383192">
    <property type="component" value="Unassembled WGS sequence"/>
</dbReference>
<feature type="region of interest" description="Disordered" evidence="1">
    <location>
        <begin position="1"/>
        <end position="76"/>
    </location>
</feature>
<gene>
    <name evidence="2" type="ORF">VNI00_000815</name>
</gene>
<accession>A0AAW0E9N5</accession>
<dbReference type="EMBL" id="JAYKXP010000002">
    <property type="protein sequence ID" value="KAK7061080.1"/>
    <property type="molecule type" value="Genomic_DNA"/>
</dbReference>
<protein>
    <submittedName>
        <fullName evidence="2">Uncharacterized protein</fullName>
    </submittedName>
</protein>
<proteinExistence type="predicted"/>
<feature type="compositionally biased region" description="Low complexity" evidence="1">
    <location>
        <begin position="7"/>
        <end position="24"/>
    </location>
</feature>
<dbReference type="AlphaFoldDB" id="A0AAW0E9N5"/>